<evidence type="ECO:0000256" key="3">
    <source>
        <dbReference type="PROSITE-ProRule" id="PRU00169"/>
    </source>
</evidence>
<dbReference type="Proteomes" id="UP000251135">
    <property type="component" value="Unassembled WGS sequence"/>
</dbReference>
<dbReference type="InterPro" id="IPR050469">
    <property type="entry name" value="Diguanylate_Cyclase"/>
</dbReference>
<dbReference type="SUPFAM" id="SSF52172">
    <property type="entry name" value="CheY-like"/>
    <property type="match status" value="1"/>
</dbReference>
<dbReference type="PANTHER" id="PTHR45138:SF9">
    <property type="entry name" value="DIGUANYLATE CYCLASE DGCM-RELATED"/>
    <property type="match status" value="1"/>
</dbReference>
<dbReference type="FunFam" id="3.30.70.270:FF:000001">
    <property type="entry name" value="Diguanylate cyclase domain protein"/>
    <property type="match status" value="1"/>
</dbReference>
<dbReference type="Gene3D" id="3.30.70.270">
    <property type="match status" value="1"/>
</dbReference>
<feature type="domain" description="Response regulatory" evidence="4">
    <location>
        <begin position="17"/>
        <end position="133"/>
    </location>
</feature>
<dbReference type="InterPro" id="IPR000160">
    <property type="entry name" value="GGDEF_dom"/>
</dbReference>
<dbReference type="InterPro" id="IPR029787">
    <property type="entry name" value="Nucleotide_cyclase"/>
</dbReference>
<dbReference type="OrthoDB" id="9812260at2"/>
<organism evidence="6 7">
    <name type="scientific">Arcobacter caeni</name>
    <dbReference type="NCBI Taxonomy" id="1912877"/>
    <lineage>
        <taxon>Bacteria</taxon>
        <taxon>Pseudomonadati</taxon>
        <taxon>Campylobacterota</taxon>
        <taxon>Epsilonproteobacteria</taxon>
        <taxon>Campylobacterales</taxon>
        <taxon>Arcobacteraceae</taxon>
        <taxon>Arcobacter</taxon>
    </lineage>
</organism>
<dbReference type="AlphaFoldDB" id="A0A363D1C6"/>
<name>A0A363D1C6_9BACT</name>
<comment type="catalytic activity">
    <reaction evidence="2">
        <text>2 GTP = 3',3'-c-di-GMP + 2 diphosphate</text>
        <dbReference type="Rhea" id="RHEA:24898"/>
        <dbReference type="ChEBI" id="CHEBI:33019"/>
        <dbReference type="ChEBI" id="CHEBI:37565"/>
        <dbReference type="ChEBI" id="CHEBI:58805"/>
        <dbReference type="EC" id="2.7.7.65"/>
    </reaction>
</comment>
<feature type="domain" description="GGDEF" evidence="5">
    <location>
        <begin position="318"/>
        <end position="445"/>
    </location>
</feature>
<comment type="caution">
    <text evidence="6">The sequence shown here is derived from an EMBL/GenBank/DDBJ whole genome shotgun (WGS) entry which is preliminary data.</text>
</comment>
<dbReference type="SMART" id="SM00448">
    <property type="entry name" value="REC"/>
    <property type="match status" value="1"/>
</dbReference>
<dbReference type="EC" id="2.7.7.65" evidence="1"/>
<dbReference type="CDD" id="cd01949">
    <property type="entry name" value="GGDEF"/>
    <property type="match status" value="1"/>
</dbReference>
<dbReference type="Pfam" id="PF13188">
    <property type="entry name" value="PAS_8"/>
    <property type="match status" value="1"/>
</dbReference>
<evidence type="ECO:0000256" key="2">
    <source>
        <dbReference type="ARBA" id="ARBA00034247"/>
    </source>
</evidence>
<dbReference type="SUPFAM" id="SSF55073">
    <property type="entry name" value="Nucleotide cyclase"/>
    <property type="match status" value="1"/>
</dbReference>
<dbReference type="InterPro" id="IPR043128">
    <property type="entry name" value="Rev_trsase/Diguanyl_cyclase"/>
</dbReference>
<evidence type="ECO:0000313" key="7">
    <source>
        <dbReference type="Proteomes" id="UP000251135"/>
    </source>
</evidence>
<dbReference type="Pfam" id="PF00990">
    <property type="entry name" value="GGDEF"/>
    <property type="match status" value="1"/>
</dbReference>
<evidence type="ECO:0000259" key="4">
    <source>
        <dbReference type="PROSITE" id="PS50110"/>
    </source>
</evidence>
<dbReference type="GO" id="GO:0000160">
    <property type="term" value="P:phosphorelay signal transduction system"/>
    <property type="evidence" value="ECO:0007669"/>
    <property type="project" value="InterPro"/>
</dbReference>
<dbReference type="SMART" id="SM00267">
    <property type="entry name" value="GGDEF"/>
    <property type="match status" value="1"/>
</dbReference>
<proteinExistence type="predicted"/>
<dbReference type="GO" id="GO:0052621">
    <property type="term" value="F:diguanylate cyclase activity"/>
    <property type="evidence" value="ECO:0007669"/>
    <property type="project" value="UniProtKB-EC"/>
</dbReference>
<sequence>MKMEIKVMNKEILKDICVLYVEDENDVREFTAKLLDSLLKKVYVAQDGLEGLKIFEENKNNIDLIISDINMPKMDGLSMCEAIRKINNEIPLVITSAHSDTNFLRRSIEIGVTTYAMKPIDLYQLMESIIKAMEPIILKKKLVELNLSLESKIEQEISKIKSILDAQDNIIIVTNKEEITNVNKKFLDFFGINNFNDFIKSKRNIFDFFKEDFGFISKEQISKQESWIKYIKELHEIDRIVKIKDAFDEEKIFAINVDYYENKEDYYVFSLTDITKLKEKSNLFEYQASHDKLTGLFNRNKFDEVYTKEIKRSKRYNNELSMIIFDIDDFKLVNDNYGHQIGDEVLKEIAKIILNKVREQDINVRWGGEEFLILLPETNLTGAATVASKIRMAIKEHLFSNKDLKITASFGVSQLLSEDNETTFISRSDTLLYEAKKAGKDKVIS</sequence>
<reference evidence="6 7" key="1">
    <citation type="submission" date="2017-02" db="EMBL/GenBank/DDBJ databases">
        <title>Arcobacter caeni sp. nov, a new Arcobacter species isolated from reclaimed water.</title>
        <authorList>
            <person name="Figueras M.J."/>
            <person name="Perez-Cataluna A."/>
            <person name="Salas-Masso N."/>
        </authorList>
    </citation>
    <scope>NUCLEOTIDE SEQUENCE [LARGE SCALE GENOMIC DNA]</scope>
    <source>
        <strain evidence="6 7">RW17-10</strain>
    </source>
</reference>
<dbReference type="Pfam" id="PF00072">
    <property type="entry name" value="Response_reg"/>
    <property type="match status" value="1"/>
</dbReference>
<feature type="modified residue" description="4-aspartylphosphate" evidence="3">
    <location>
        <position position="68"/>
    </location>
</feature>
<dbReference type="Gene3D" id="3.40.50.2300">
    <property type="match status" value="1"/>
</dbReference>
<dbReference type="InterPro" id="IPR001789">
    <property type="entry name" value="Sig_transdc_resp-reg_receiver"/>
</dbReference>
<keyword evidence="3" id="KW-0597">Phosphoprotein</keyword>
<dbReference type="PROSITE" id="PS50110">
    <property type="entry name" value="RESPONSE_REGULATORY"/>
    <property type="match status" value="1"/>
</dbReference>
<dbReference type="InterPro" id="IPR000014">
    <property type="entry name" value="PAS"/>
</dbReference>
<protein>
    <recommendedName>
        <fullName evidence="1">diguanylate cyclase</fullName>
        <ecNumber evidence="1">2.7.7.65</ecNumber>
    </recommendedName>
</protein>
<dbReference type="InterPro" id="IPR011006">
    <property type="entry name" value="CheY-like_superfamily"/>
</dbReference>
<evidence type="ECO:0000256" key="1">
    <source>
        <dbReference type="ARBA" id="ARBA00012528"/>
    </source>
</evidence>
<keyword evidence="7" id="KW-1185">Reference proteome</keyword>
<evidence type="ECO:0000259" key="5">
    <source>
        <dbReference type="PROSITE" id="PS50887"/>
    </source>
</evidence>
<dbReference type="EMBL" id="MUXE01000005">
    <property type="protein sequence ID" value="PUE65109.1"/>
    <property type="molecule type" value="Genomic_DNA"/>
</dbReference>
<gene>
    <name evidence="6" type="ORF">B0174_04735</name>
</gene>
<accession>A0A363D1C6</accession>
<dbReference type="NCBIfam" id="TIGR00254">
    <property type="entry name" value="GGDEF"/>
    <property type="match status" value="1"/>
</dbReference>
<dbReference type="PANTHER" id="PTHR45138">
    <property type="entry name" value="REGULATORY COMPONENTS OF SENSORY TRANSDUCTION SYSTEM"/>
    <property type="match status" value="1"/>
</dbReference>
<dbReference type="PROSITE" id="PS50887">
    <property type="entry name" value="GGDEF"/>
    <property type="match status" value="1"/>
</dbReference>
<evidence type="ECO:0000313" key="6">
    <source>
        <dbReference type="EMBL" id="PUE65109.1"/>
    </source>
</evidence>